<proteinExistence type="predicted"/>
<evidence type="ECO:0000313" key="3">
    <source>
        <dbReference type="Proteomes" id="UP001153076"/>
    </source>
</evidence>
<dbReference type="EMBL" id="JAKOGI010000303">
    <property type="protein sequence ID" value="KAJ8437369.1"/>
    <property type="molecule type" value="Genomic_DNA"/>
</dbReference>
<keyword evidence="1" id="KW-1133">Transmembrane helix</keyword>
<reference evidence="2" key="1">
    <citation type="submission" date="2022-04" db="EMBL/GenBank/DDBJ databases">
        <title>Carnegiea gigantea Genome sequencing and assembly v2.</title>
        <authorList>
            <person name="Copetti D."/>
            <person name="Sanderson M.J."/>
            <person name="Burquez A."/>
            <person name="Wojciechowski M.F."/>
        </authorList>
    </citation>
    <scope>NUCLEOTIDE SEQUENCE</scope>
    <source>
        <strain evidence="2">SGP5-SGP5p</strain>
        <tissue evidence="2">Aerial part</tissue>
    </source>
</reference>
<keyword evidence="3" id="KW-1185">Reference proteome</keyword>
<feature type="transmembrane region" description="Helical" evidence="1">
    <location>
        <begin position="131"/>
        <end position="151"/>
    </location>
</feature>
<gene>
    <name evidence="2" type="ORF">Cgig2_006451</name>
</gene>
<dbReference type="OrthoDB" id="2822301at2759"/>
<evidence type="ECO:0000256" key="1">
    <source>
        <dbReference type="SAM" id="Phobius"/>
    </source>
</evidence>
<protein>
    <recommendedName>
        <fullName evidence="4">Zinc finger GRF-type domain-containing protein</fullName>
    </recommendedName>
</protein>
<keyword evidence="1" id="KW-0472">Membrane</keyword>
<keyword evidence="1" id="KW-0812">Transmembrane</keyword>
<organism evidence="2 3">
    <name type="scientific">Carnegiea gigantea</name>
    <dbReference type="NCBI Taxonomy" id="171969"/>
    <lineage>
        <taxon>Eukaryota</taxon>
        <taxon>Viridiplantae</taxon>
        <taxon>Streptophyta</taxon>
        <taxon>Embryophyta</taxon>
        <taxon>Tracheophyta</taxon>
        <taxon>Spermatophyta</taxon>
        <taxon>Magnoliopsida</taxon>
        <taxon>eudicotyledons</taxon>
        <taxon>Gunneridae</taxon>
        <taxon>Pentapetalae</taxon>
        <taxon>Caryophyllales</taxon>
        <taxon>Cactineae</taxon>
        <taxon>Cactaceae</taxon>
        <taxon>Cactoideae</taxon>
        <taxon>Echinocereeae</taxon>
        <taxon>Carnegiea</taxon>
    </lineage>
</organism>
<name>A0A9Q1QD56_9CARY</name>
<dbReference type="Proteomes" id="UP001153076">
    <property type="component" value="Unassembled WGS sequence"/>
</dbReference>
<evidence type="ECO:0008006" key="4">
    <source>
        <dbReference type="Google" id="ProtNLM"/>
    </source>
</evidence>
<evidence type="ECO:0000313" key="2">
    <source>
        <dbReference type="EMBL" id="KAJ8437369.1"/>
    </source>
</evidence>
<accession>A0A9Q1QD56</accession>
<dbReference type="AlphaFoldDB" id="A0A9Q1QD56"/>
<comment type="caution">
    <text evidence="2">The sequence shown here is derived from an EMBL/GenBank/DDBJ whole genome shotgun (WGS) entry which is preliminary data.</text>
</comment>
<sequence length="178" mass="20543">MSSSAGQSPANACKSYPYFSNCVKFCDCRKRCEIMTSMTKKNQLRRFARCPRFEMHGGRGHLEWIDDSFCDKVRSMVVALMVNNKSLFHEIKALQKIKKEREVEKQEMKALKEKSVMLKVKVRGYQMRERLTMSCLLFFVHVIVVAIGVGGGDKTVVENRKRKTKFASNMKKKSPFLS</sequence>